<reference evidence="9" key="3">
    <citation type="submission" date="2025-04" db="UniProtKB">
        <authorList>
            <consortium name="RefSeq"/>
        </authorList>
    </citation>
    <scope>IDENTIFICATION</scope>
    <source>
        <strain evidence="9">CBS 781.70</strain>
    </source>
</reference>
<evidence type="ECO:0000256" key="2">
    <source>
        <dbReference type="ARBA" id="ARBA00022679"/>
    </source>
</evidence>
<dbReference type="Proteomes" id="UP000504638">
    <property type="component" value="Unplaced"/>
</dbReference>
<gene>
    <name evidence="7 9" type="ORF">P152DRAFT_467879</name>
</gene>
<comment type="similarity">
    <text evidence="1 5">Belongs to the tRNA nucleotidyltransferase/poly(A) polymerase family.</text>
</comment>
<name>A0A6G1FXW0_9PEZI</name>
<dbReference type="Gene3D" id="1.10.3090.10">
    <property type="entry name" value="cca-adding enzyme, domain 2"/>
    <property type="match status" value="1"/>
</dbReference>
<proteinExistence type="inferred from homology"/>
<dbReference type="GO" id="GO:0001680">
    <property type="term" value="P:tRNA 3'-terminal CCA addition"/>
    <property type="evidence" value="ECO:0007669"/>
    <property type="project" value="UniProtKB-ARBA"/>
</dbReference>
<dbReference type="FunFam" id="3.30.460.10:FF:000019">
    <property type="entry name" value="tRNA nucleotidyltransferase cca2"/>
    <property type="match status" value="1"/>
</dbReference>
<dbReference type="Pfam" id="PF10521">
    <property type="entry name" value="Tti2"/>
    <property type="match status" value="1"/>
</dbReference>
<evidence type="ECO:0000256" key="5">
    <source>
        <dbReference type="RuleBase" id="RU003953"/>
    </source>
</evidence>
<dbReference type="GO" id="GO:0052929">
    <property type="term" value="F:ATP:3'-cytidine-cytidine-tRNA adenylyltransferase activity"/>
    <property type="evidence" value="ECO:0007669"/>
    <property type="project" value="TreeGrafter"/>
</dbReference>
<dbReference type="InterPro" id="IPR018870">
    <property type="entry name" value="Tti2"/>
</dbReference>
<dbReference type="GO" id="GO:0003723">
    <property type="term" value="F:RNA binding"/>
    <property type="evidence" value="ECO:0007669"/>
    <property type="project" value="UniProtKB-KW"/>
</dbReference>
<feature type="domain" description="Poly A polymerase head" evidence="6">
    <location>
        <begin position="49"/>
        <end position="195"/>
    </location>
</feature>
<dbReference type="PANTHER" id="PTHR13734:SF5">
    <property type="entry name" value="CCA TRNA NUCLEOTIDYLTRANSFERASE, MITOCHONDRIAL"/>
    <property type="match status" value="1"/>
</dbReference>
<evidence type="ECO:0000313" key="8">
    <source>
        <dbReference type="Proteomes" id="UP000504638"/>
    </source>
</evidence>
<comment type="similarity">
    <text evidence="4">Belongs to the TTI2 family.</text>
</comment>
<accession>A0A6G1FXW0</accession>
<dbReference type="SUPFAM" id="SSF81301">
    <property type="entry name" value="Nucleotidyltransferase"/>
    <property type="match status" value="1"/>
</dbReference>
<keyword evidence="2 5" id="KW-0808">Transferase</keyword>
<dbReference type="OrthoDB" id="445712at2759"/>
<dbReference type="Gene3D" id="3.30.460.10">
    <property type="entry name" value="Beta Polymerase, domain 2"/>
    <property type="match status" value="1"/>
</dbReference>
<dbReference type="InterPro" id="IPR002646">
    <property type="entry name" value="PolA_pol_head_dom"/>
</dbReference>
<dbReference type="PANTHER" id="PTHR13734">
    <property type="entry name" value="TRNA-NUCLEOTIDYLTRANSFERASE"/>
    <property type="match status" value="1"/>
</dbReference>
<dbReference type="InterPro" id="IPR016024">
    <property type="entry name" value="ARM-type_fold"/>
</dbReference>
<dbReference type="SUPFAM" id="SSF81891">
    <property type="entry name" value="Poly A polymerase C-terminal region-like"/>
    <property type="match status" value="1"/>
</dbReference>
<dbReference type="SUPFAM" id="SSF48371">
    <property type="entry name" value="ARM repeat"/>
    <property type="match status" value="1"/>
</dbReference>
<organism evidence="7">
    <name type="scientific">Eremomyces bilateralis CBS 781.70</name>
    <dbReference type="NCBI Taxonomy" id="1392243"/>
    <lineage>
        <taxon>Eukaryota</taxon>
        <taxon>Fungi</taxon>
        <taxon>Dikarya</taxon>
        <taxon>Ascomycota</taxon>
        <taxon>Pezizomycotina</taxon>
        <taxon>Dothideomycetes</taxon>
        <taxon>Dothideomycetes incertae sedis</taxon>
        <taxon>Eremomycetales</taxon>
        <taxon>Eremomycetaceae</taxon>
        <taxon>Eremomyces</taxon>
    </lineage>
</organism>
<dbReference type="EMBL" id="ML975166">
    <property type="protein sequence ID" value="KAF1810506.1"/>
    <property type="molecule type" value="Genomic_DNA"/>
</dbReference>
<dbReference type="GO" id="GO:0052927">
    <property type="term" value="F:CC tRNA cytidylyltransferase activity"/>
    <property type="evidence" value="ECO:0007669"/>
    <property type="project" value="TreeGrafter"/>
</dbReference>
<evidence type="ECO:0000256" key="3">
    <source>
        <dbReference type="ARBA" id="ARBA00022884"/>
    </source>
</evidence>
<evidence type="ECO:0000313" key="7">
    <source>
        <dbReference type="EMBL" id="KAF1810506.1"/>
    </source>
</evidence>
<evidence type="ECO:0000313" key="9">
    <source>
        <dbReference type="RefSeq" id="XP_033532137.1"/>
    </source>
</evidence>
<dbReference type="Pfam" id="PF01743">
    <property type="entry name" value="PolyA_pol"/>
    <property type="match status" value="1"/>
</dbReference>
<evidence type="ECO:0000256" key="4">
    <source>
        <dbReference type="ARBA" id="ARBA00034736"/>
    </source>
</evidence>
<dbReference type="InterPro" id="IPR043519">
    <property type="entry name" value="NT_sf"/>
</dbReference>
<dbReference type="GeneID" id="54421366"/>
<keyword evidence="8" id="KW-1185">Reference proteome</keyword>
<evidence type="ECO:0000256" key="1">
    <source>
        <dbReference type="ARBA" id="ARBA00007265"/>
    </source>
</evidence>
<dbReference type="GO" id="GO:0110078">
    <property type="term" value="C:TTT Hsp90 cochaperone complex"/>
    <property type="evidence" value="ECO:0007669"/>
    <property type="project" value="InterPro"/>
</dbReference>
<dbReference type="GO" id="GO:0005739">
    <property type="term" value="C:mitochondrion"/>
    <property type="evidence" value="ECO:0007669"/>
    <property type="project" value="UniProtKB-ARBA"/>
</dbReference>
<dbReference type="RefSeq" id="XP_033532137.1">
    <property type="nucleotide sequence ID" value="XM_033680796.1"/>
</dbReference>
<dbReference type="AlphaFoldDB" id="A0A6G1FXW0"/>
<sequence length="888" mass="99822">MTSRRDLEIKLTEVESTLARFFLDVAQHIDQNPSGEVPHAKATDDPTILRFTGGWVRDKLLGVASHDIDVAVNNMTGYQFGLVMNQYLDIPGKSEKYGLQGLAGKLHKIAANPEKSKHLETTTTRVFGLDIDIVNLRKETYAEDSRNPQMEFGTPEDDALRRDATVNALFYNLNTSKVEDYTGRGLNDMEKKLIRTPLEPYQTFNDDPLRVLRLIRFASRLDYAIIPEVLEAMADESIKAALRLKISRERVGVEIEKMLKGPRPLMALSLIHRLGLYGTIFTDPTITPSWRPDTQRWDSVYNFVSSLLLSDADEKLISLRSILIQNEEDGFLAWVLACTVPYLDAPEPAANKKGNNPSHPGVSALREGIKAPNKVSEVTAIAYQNRSAIKDYKDGLFMQLRNPASRKSTTDFAARDVLGLAIRRWGFTWRSQVLFSMLDEIHSGTRSIATIVSSYEAFVKHVESLDLLDAYALKPIINGKALMQALGGKSGPWLRGALDTVMAYQLRNPGNADASAAIDEIKAARSRDERETRNEANSGELTRSLIHHFLRLTIRSSFEKHLAPEVTSDGRKKPSNAIRSSNDYIDEEKEKNLKPWKHGDGLALELLIWSAKSIRSQWVQDNWGLLIPPILTLLDDHDTGYKIIGCDCLRHVLEVTPSLHLQQTNLANLFEEKLLTCFYYLPTSISVEDSSRTLAAATAAMVQLIRSRWAIVAKPDMDRRVQALDKLLRQGILRPLELAGDNAAFAAVLFQNMASILDEMEILSVKHMQNVLDPICGTLRDPFLHAHPPLAIATLEALRSLMRNAWPRIIPHRQQIIRGLTRCWVTLCEDSQQPFSNESELNAARLECKEAWEMLSAITMHGGVDIEDEIHEMVEADLRLGGLFQRKV</sequence>
<evidence type="ECO:0000259" key="6">
    <source>
        <dbReference type="Pfam" id="PF01743"/>
    </source>
</evidence>
<protein>
    <recommendedName>
        <fullName evidence="6">Poly A polymerase head domain-containing protein</fullName>
    </recommendedName>
</protein>
<reference evidence="9" key="2">
    <citation type="submission" date="2020-04" db="EMBL/GenBank/DDBJ databases">
        <authorList>
            <consortium name="NCBI Genome Project"/>
        </authorList>
    </citation>
    <scope>NUCLEOTIDE SEQUENCE</scope>
    <source>
        <strain evidence="9">CBS 781.70</strain>
    </source>
</reference>
<dbReference type="GO" id="GO:0000166">
    <property type="term" value="F:nucleotide binding"/>
    <property type="evidence" value="ECO:0007669"/>
    <property type="project" value="UniProtKB-KW"/>
</dbReference>
<dbReference type="CDD" id="cd05398">
    <property type="entry name" value="NT_ClassII-CCAase"/>
    <property type="match status" value="1"/>
</dbReference>
<keyword evidence="3 5" id="KW-0694">RNA-binding</keyword>
<reference evidence="7 9" key="1">
    <citation type="submission" date="2020-01" db="EMBL/GenBank/DDBJ databases">
        <authorList>
            <consortium name="DOE Joint Genome Institute"/>
            <person name="Haridas S."/>
            <person name="Albert R."/>
            <person name="Binder M."/>
            <person name="Bloem J."/>
            <person name="Labutti K."/>
            <person name="Salamov A."/>
            <person name="Andreopoulos B."/>
            <person name="Baker S.E."/>
            <person name="Barry K."/>
            <person name="Bills G."/>
            <person name="Bluhm B.H."/>
            <person name="Cannon C."/>
            <person name="Castanera R."/>
            <person name="Culley D.E."/>
            <person name="Daum C."/>
            <person name="Ezra D."/>
            <person name="Gonzalez J.B."/>
            <person name="Henrissat B."/>
            <person name="Kuo A."/>
            <person name="Liang C."/>
            <person name="Lipzen A."/>
            <person name="Lutzoni F."/>
            <person name="Magnuson J."/>
            <person name="Mondo S."/>
            <person name="Nolan M."/>
            <person name="Ohm R."/>
            <person name="Pangilinan J."/>
            <person name="Park H.-J."/>
            <person name="Ramirez L."/>
            <person name="Alfaro M."/>
            <person name="Sun H."/>
            <person name="Tritt A."/>
            <person name="Yoshinaga Y."/>
            <person name="Zwiers L.-H."/>
            <person name="Turgeon B.G."/>
            <person name="Goodwin S.B."/>
            <person name="Spatafora J.W."/>
            <person name="Crous P.W."/>
            <person name="Grigoriev I.V."/>
        </authorList>
    </citation>
    <scope>NUCLEOTIDE SEQUENCE</scope>
    <source>
        <strain evidence="7 9">CBS 781.70</strain>
    </source>
</reference>